<organism evidence="1">
    <name type="scientific">Sesamum latifolium</name>
    <dbReference type="NCBI Taxonomy" id="2727402"/>
    <lineage>
        <taxon>Eukaryota</taxon>
        <taxon>Viridiplantae</taxon>
        <taxon>Streptophyta</taxon>
        <taxon>Embryophyta</taxon>
        <taxon>Tracheophyta</taxon>
        <taxon>Spermatophyta</taxon>
        <taxon>Magnoliopsida</taxon>
        <taxon>eudicotyledons</taxon>
        <taxon>Gunneridae</taxon>
        <taxon>Pentapetalae</taxon>
        <taxon>asterids</taxon>
        <taxon>lamiids</taxon>
        <taxon>Lamiales</taxon>
        <taxon>Pedaliaceae</taxon>
        <taxon>Sesamum</taxon>
    </lineage>
</organism>
<evidence type="ECO:0000313" key="1">
    <source>
        <dbReference type="EMBL" id="KAL0458473.1"/>
    </source>
</evidence>
<dbReference type="AlphaFoldDB" id="A0AAW2XWI3"/>
<name>A0AAW2XWI3_9LAMI</name>
<comment type="caution">
    <text evidence="1">The sequence shown here is derived from an EMBL/GenBank/DDBJ whole genome shotgun (WGS) entry which is preliminary data.</text>
</comment>
<reference evidence="1" key="1">
    <citation type="submission" date="2020-06" db="EMBL/GenBank/DDBJ databases">
        <authorList>
            <person name="Li T."/>
            <person name="Hu X."/>
            <person name="Zhang T."/>
            <person name="Song X."/>
            <person name="Zhang H."/>
            <person name="Dai N."/>
            <person name="Sheng W."/>
            <person name="Hou X."/>
            <person name="Wei L."/>
        </authorList>
    </citation>
    <scope>NUCLEOTIDE SEQUENCE</scope>
    <source>
        <strain evidence="1">KEN1</strain>
        <tissue evidence="1">Leaf</tissue>
    </source>
</reference>
<proteinExistence type="predicted"/>
<gene>
    <name evidence="1" type="ORF">Slati_0474500</name>
</gene>
<sequence>MSLRHQVLVDFLEPKYEKCGIPCNHGMSAICSQLLEPEDFVNPCYSVGTSIEVYKHAILPVNGPKLWEKLDLSHSFHPTSEAVQEGLQELEDWSLMSHPTRAKKG</sequence>
<dbReference type="EMBL" id="JACGWN010000002">
    <property type="protein sequence ID" value="KAL0458473.1"/>
    <property type="molecule type" value="Genomic_DNA"/>
</dbReference>
<reference evidence="1" key="2">
    <citation type="journal article" date="2024" name="Plant">
        <title>Genomic evolution and insights into agronomic trait innovations of Sesamum species.</title>
        <authorList>
            <person name="Miao H."/>
            <person name="Wang L."/>
            <person name="Qu L."/>
            <person name="Liu H."/>
            <person name="Sun Y."/>
            <person name="Le M."/>
            <person name="Wang Q."/>
            <person name="Wei S."/>
            <person name="Zheng Y."/>
            <person name="Lin W."/>
            <person name="Duan Y."/>
            <person name="Cao H."/>
            <person name="Xiong S."/>
            <person name="Wang X."/>
            <person name="Wei L."/>
            <person name="Li C."/>
            <person name="Ma Q."/>
            <person name="Ju M."/>
            <person name="Zhao R."/>
            <person name="Li G."/>
            <person name="Mu C."/>
            <person name="Tian Q."/>
            <person name="Mei H."/>
            <person name="Zhang T."/>
            <person name="Gao T."/>
            <person name="Zhang H."/>
        </authorList>
    </citation>
    <scope>NUCLEOTIDE SEQUENCE</scope>
    <source>
        <strain evidence="1">KEN1</strain>
    </source>
</reference>
<protein>
    <submittedName>
        <fullName evidence="1">Uncharacterized protein</fullName>
    </submittedName>
</protein>
<accession>A0AAW2XWI3</accession>